<dbReference type="Pfam" id="PF00149">
    <property type="entry name" value="Metallophos"/>
    <property type="match status" value="1"/>
</dbReference>
<dbReference type="InterPro" id="IPR029052">
    <property type="entry name" value="Metallo-depent_PP-like"/>
</dbReference>
<name>A0AA41D7N5_9BACT</name>
<gene>
    <name evidence="2" type="ORF">H6D15_06575</name>
</gene>
<dbReference type="InterPro" id="IPR004843">
    <property type="entry name" value="Calcineurin-like_PHP"/>
</dbReference>
<keyword evidence="3" id="KW-1185">Reference proteome</keyword>
<accession>A0AA41D7N5</accession>
<proteinExistence type="predicted"/>
<comment type="caution">
    <text evidence="2">The sequence shown here is derived from an EMBL/GenBank/DDBJ whole genome shotgun (WGS) entry which is preliminary data.</text>
</comment>
<organism evidence="2 3">
    <name type="scientific">Caecibacteroides pullorum</name>
    <dbReference type="NCBI Taxonomy" id="2725562"/>
    <lineage>
        <taxon>Bacteria</taxon>
        <taxon>Pseudomonadati</taxon>
        <taxon>Bacteroidota</taxon>
        <taxon>Bacteroidia</taxon>
        <taxon>Bacteroidales</taxon>
        <taxon>Bacteroidaceae</taxon>
        <taxon>Caecibacteroides</taxon>
    </lineage>
</organism>
<dbReference type="InterPro" id="IPR051918">
    <property type="entry name" value="STPP_CPPED1"/>
</dbReference>
<dbReference type="AlphaFoldDB" id="A0AA41D7N5"/>
<reference evidence="2 3" key="1">
    <citation type="journal article" date="2021" name="Sci. Rep.">
        <title>The distribution of antibiotic resistance genes in chicken gut microbiota commensals.</title>
        <authorList>
            <person name="Juricova H."/>
            <person name="Matiasovicova J."/>
            <person name="Kubasova T."/>
            <person name="Cejkova D."/>
            <person name="Rychlik I."/>
        </authorList>
    </citation>
    <scope>NUCLEOTIDE SEQUENCE [LARGE SCALE GENOMIC DNA]</scope>
    <source>
        <strain evidence="2 3">An421</strain>
    </source>
</reference>
<evidence type="ECO:0000313" key="2">
    <source>
        <dbReference type="EMBL" id="MBM6857268.1"/>
    </source>
</evidence>
<dbReference type="Gene3D" id="3.60.21.10">
    <property type="match status" value="1"/>
</dbReference>
<evidence type="ECO:0000313" key="3">
    <source>
        <dbReference type="Proteomes" id="UP000698924"/>
    </source>
</evidence>
<feature type="domain" description="Calcineurin-like phosphoesterase" evidence="1">
    <location>
        <begin position="76"/>
        <end position="275"/>
    </location>
</feature>
<dbReference type="EMBL" id="JACJMO010000007">
    <property type="protein sequence ID" value="MBM6857268.1"/>
    <property type="molecule type" value="Genomic_DNA"/>
</dbReference>
<dbReference type="Proteomes" id="UP000698924">
    <property type="component" value="Unassembled WGS sequence"/>
</dbReference>
<dbReference type="SUPFAM" id="SSF56300">
    <property type="entry name" value="Metallo-dependent phosphatases"/>
    <property type="match status" value="1"/>
</dbReference>
<dbReference type="PANTHER" id="PTHR43143">
    <property type="entry name" value="METALLOPHOSPHOESTERASE, CALCINEURIN SUPERFAMILY"/>
    <property type="match status" value="1"/>
</dbReference>
<dbReference type="GO" id="GO:0016787">
    <property type="term" value="F:hydrolase activity"/>
    <property type="evidence" value="ECO:0007669"/>
    <property type="project" value="InterPro"/>
</dbReference>
<evidence type="ECO:0000259" key="1">
    <source>
        <dbReference type="Pfam" id="PF00149"/>
    </source>
</evidence>
<dbReference type="PANTHER" id="PTHR43143:SF5">
    <property type="entry name" value="SECRETED PROTEIN"/>
    <property type="match status" value="1"/>
</dbReference>
<sequence>MSFKHSIIKYRRFLLTCTIIIHAYTAFSQIYPVNAKLEDKKSFSMIVIPDPQSYIKFAANQPLFELQTAWIANNLDTLNIQGVLCTGDLVEQNDIAVPDYVNGDQTSQEQWQAVSNAFCRLDNKIPYILCTGNHDYGYKSSEVRRTYFHEYFPAERNSCWKKTLVAIGNNYKGIPTLENAAYELTTDTWGKLLIISLEFSPRDEAIAWAKKIVNSPQYEKHKVILLTHSFLDYKGERFISEDYYPMRPANYPEAVWQKLVYPSTNIRLVICGHECHITDYDEQVSLRMDNNQNGKSIIQMMFNAQTADGQWHGNGGDCWLRILEFKPDGKTISVRTFSPLFALSPTTSQFAWRNKPFDQFDIVIN</sequence>
<protein>
    <submittedName>
        <fullName evidence="2">Metallophosphoesterase</fullName>
    </submittedName>
</protein>